<proteinExistence type="predicted"/>
<dbReference type="RefSeq" id="WP_051419112.1">
    <property type="nucleotide sequence ID" value="NZ_JAEMEF010000001.1"/>
</dbReference>
<keyword evidence="1" id="KW-1133">Transmembrane helix</keyword>
<dbReference type="InterPro" id="IPR046166">
    <property type="entry name" value="DUF6168"/>
</dbReference>
<protein>
    <submittedName>
        <fullName evidence="2">Uncharacterized protein</fullName>
    </submittedName>
</protein>
<sequence length="124" mass="14025">MNKRIVFVISLMLVVLAISFGIHKYVTNDQVLPYSLNKLYLFHGIAALIVYSSIEGIYSVMPNQLGYAYLTMMLIKIGMFILIFKATVFSATNLTLEHRLGLVIPFFLFLIIETACIAKLLKSE</sequence>
<name>A0ABS1WHL0_9FLAO</name>
<keyword evidence="3" id="KW-1185">Reference proteome</keyword>
<evidence type="ECO:0000313" key="2">
    <source>
        <dbReference type="EMBL" id="MBL7558548.1"/>
    </source>
</evidence>
<dbReference type="Proteomes" id="UP000605013">
    <property type="component" value="Unassembled WGS sequence"/>
</dbReference>
<evidence type="ECO:0000313" key="3">
    <source>
        <dbReference type="Proteomes" id="UP000605013"/>
    </source>
</evidence>
<keyword evidence="1" id="KW-0472">Membrane</keyword>
<accession>A0ABS1WHL0</accession>
<comment type="caution">
    <text evidence="2">The sequence shown here is derived from an EMBL/GenBank/DDBJ whole genome shotgun (WGS) entry which is preliminary data.</text>
</comment>
<reference evidence="2 3" key="1">
    <citation type="submission" date="2020-12" db="EMBL/GenBank/DDBJ databases">
        <title>Olleya sediminilitoris sp. nov., isolated from a tidal flat.</title>
        <authorList>
            <person name="Park S."/>
            <person name="Yoon J.-H."/>
        </authorList>
    </citation>
    <scope>NUCLEOTIDE SEQUENCE [LARGE SCALE GENOMIC DNA]</scope>
    <source>
        <strain evidence="2 3">YSTF-M6</strain>
    </source>
</reference>
<keyword evidence="1" id="KW-0812">Transmembrane</keyword>
<gene>
    <name evidence="2" type="ORF">JAO71_01935</name>
</gene>
<evidence type="ECO:0000256" key="1">
    <source>
        <dbReference type="SAM" id="Phobius"/>
    </source>
</evidence>
<feature type="transmembrane region" description="Helical" evidence="1">
    <location>
        <begin position="67"/>
        <end position="88"/>
    </location>
</feature>
<feature type="transmembrane region" description="Helical" evidence="1">
    <location>
        <begin position="40"/>
        <end position="60"/>
    </location>
</feature>
<dbReference type="Pfam" id="PF19665">
    <property type="entry name" value="DUF6168"/>
    <property type="match status" value="1"/>
</dbReference>
<organism evidence="2 3">
    <name type="scientific">Olleya sediminilitoris</name>
    <dbReference type="NCBI Taxonomy" id="2795739"/>
    <lineage>
        <taxon>Bacteria</taxon>
        <taxon>Pseudomonadati</taxon>
        <taxon>Bacteroidota</taxon>
        <taxon>Flavobacteriia</taxon>
        <taxon>Flavobacteriales</taxon>
        <taxon>Flavobacteriaceae</taxon>
    </lineage>
</organism>
<dbReference type="EMBL" id="JAEMEF010000001">
    <property type="protein sequence ID" value="MBL7558548.1"/>
    <property type="molecule type" value="Genomic_DNA"/>
</dbReference>
<feature type="transmembrane region" description="Helical" evidence="1">
    <location>
        <begin position="100"/>
        <end position="121"/>
    </location>
</feature>